<keyword evidence="2" id="KW-0808">Transferase</keyword>
<dbReference type="RefSeq" id="WP_058446802.1">
    <property type="nucleotide sequence ID" value="NZ_CAAAHT010000046.1"/>
</dbReference>
<dbReference type="AlphaFoldDB" id="A0A0W0TLE3"/>
<accession>A0A0W0TLE3</accession>
<dbReference type="PANTHER" id="PTHR21621">
    <property type="entry name" value="RIBOSOMAL PROTEIN S6 MODIFICATION PROTEIN"/>
    <property type="match status" value="1"/>
</dbReference>
<organism evidence="1 3">
    <name type="scientific">Legionella feeleii</name>
    <dbReference type="NCBI Taxonomy" id="453"/>
    <lineage>
        <taxon>Bacteria</taxon>
        <taxon>Pseudomonadati</taxon>
        <taxon>Pseudomonadota</taxon>
        <taxon>Gammaproteobacteria</taxon>
        <taxon>Legionellales</taxon>
        <taxon>Legionellaceae</taxon>
        <taxon>Legionella</taxon>
    </lineage>
</organism>
<dbReference type="STRING" id="453.Lfee_2226"/>
<dbReference type="PANTHER" id="PTHR21621:SF0">
    <property type="entry name" value="BETA-CITRYLGLUTAMATE SYNTHASE B-RELATED"/>
    <property type="match status" value="1"/>
</dbReference>
<name>A0A0W0TLE3_9GAMM</name>
<evidence type="ECO:0000313" key="1">
    <source>
        <dbReference type="EMBL" id="KTC96428.1"/>
    </source>
</evidence>
<dbReference type="PATRIC" id="fig|453.4.peg.2440"/>
<gene>
    <name evidence="1" type="ORF">Lfee_2226</name>
    <name evidence="2" type="ORF">NCTC12022_02559</name>
</gene>
<evidence type="ECO:0000313" key="4">
    <source>
        <dbReference type="Proteomes" id="UP000251942"/>
    </source>
</evidence>
<reference evidence="1 3" key="1">
    <citation type="submission" date="2015-11" db="EMBL/GenBank/DDBJ databases">
        <title>Genomic analysis of 38 Legionella species identifies large and diverse effector repertoires.</title>
        <authorList>
            <person name="Burstein D."/>
            <person name="Amaro F."/>
            <person name="Zusman T."/>
            <person name="Lifshitz Z."/>
            <person name="Cohen O."/>
            <person name="Gilbert J.A."/>
            <person name="Pupko T."/>
            <person name="Shuman H.A."/>
            <person name="Segal G."/>
        </authorList>
    </citation>
    <scope>NUCLEOTIDE SEQUENCE [LARGE SCALE GENOMIC DNA]</scope>
    <source>
        <strain evidence="1 3">WO-44C</strain>
    </source>
</reference>
<dbReference type="OrthoDB" id="583309at2"/>
<dbReference type="GO" id="GO:0009432">
    <property type="term" value="P:SOS response"/>
    <property type="evidence" value="ECO:0007669"/>
    <property type="project" value="TreeGrafter"/>
</dbReference>
<dbReference type="GO" id="GO:0016740">
    <property type="term" value="F:transferase activity"/>
    <property type="evidence" value="ECO:0007669"/>
    <property type="project" value="UniProtKB-KW"/>
</dbReference>
<dbReference type="EMBL" id="UASS01000022">
    <property type="protein sequence ID" value="SPX61807.1"/>
    <property type="molecule type" value="Genomic_DNA"/>
</dbReference>
<sequence length="368" mass="43554">MKFLIPTEPDDTHAILVKLALEKMGHHVRLLFTADQPSKQKNSLFIDRDGYQWKSTDKYSSILDNDYDVLWWRRARKPYVAKNVTHPEDYKFISRENHLFYESLTFCMAPGAWWVNSKEAAIRANSKLLQLKTANQCEMIIPTTLCSNDPKDIRYFLLKHEEEGVVYKPLCASFWFEENKIKIAYTSKINFLDLPHNKLLQLVPGIFQKEIKKEYELRVTCFGDYIVAAKLNSQIHPEGKIDWRAIPEGKMSIEPYKLPYELENKIRQFMQKIGIVFGAFDFIVTPKGDYVFLEVNEQGQFLWLEEYSSHFPMLDIFTNFLINKSKTFRWNPKKFNHAINDYRVEMKDIVTQNRQRHIDLNCKSMHNE</sequence>
<evidence type="ECO:0000313" key="3">
    <source>
        <dbReference type="Proteomes" id="UP000054698"/>
    </source>
</evidence>
<evidence type="ECO:0000313" key="2">
    <source>
        <dbReference type="EMBL" id="SPX61807.1"/>
    </source>
</evidence>
<dbReference type="EMBL" id="LNYB01000081">
    <property type="protein sequence ID" value="KTC96428.1"/>
    <property type="molecule type" value="Genomic_DNA"/>
</dbReference>
<dbReference type="Proteomes" id="UP000251942">
    <property type="component" value="Unassembled WGS sequence"/>
</dbReference>
<dbReference type="GO" id="GO:0018169">
    <property type="term" value="F:ribosomal S6-glutamic acid ligase activity"/>
    <property type="evidence" value="ECO:0007669"/>
    <property type="project" value="TreeGrafter"/>
</dbReference>
<proteinExistence type="predicted"/>
<dbReference type="GO" id="GO:0005737">
    <property type="term" value="C:cytoplasm"/>
    <property type="evidence" value="ECO:0007669"/>
    <property type="project" value="TreeGrafter"/>
</dbReference>
<dbReference type="Gene3D" id="3.30.470.20">
    <property type="entry name" value="ATP-grasp fold, B domain"/>
    <property type="match status" value="1"/>
</dbReference>
<keyword evidence="3" id="KW-1185">Reference proteome</keyword>
<dbReference type="Proteomes" id="UP000054698">
    <property type="component" value="Unassembled WGS sequence"/>
</dbReference>
<dbReference type="SUPFAM" id="SSF56059">
    <property type="entry name" value="Glutathione synthetase ATP-binding domain-like"/>
    <property type="match status" value="1"/>
</dbReference>
<protein>
    <submittedName>
        <fullName evidence="2">Glutathione synthase/Ribosomal protein S6 modification enzyme (Glutaminyl transferase)</fullName>
    </submittedName>
</protein>
<reference evidence="2 4" key="2">
    <citation type="submission" date="2018-06" db="EMBL/GenBank/DDBJ databases">
        <authorList>
            <consortium name="Pathogen Informatics"/>
            <person name="Doyle S."/>
        </authorList>
    </citation>
    <scope>NUCLEOTIDE SEQUENCE [LARGE SCALE GENOMIC DNA]</scope>
    <source>
        <strain evidence="2 4">NCTC12022</strain>
    </source>
</reference>